<dbReference type="GO" id="GO:0016747">
    <property type="term" value="F:acyltransferase activity, transferring groups other than amino-acyl groups"/>
    <property type="evidence" value="ECO:0007669"/>
    <property type="project" value="InterPro"/>
</dbReference>
<accession>A0A7E4W8B3</accession>
<dbReference type="InterPro" id="IPR043968">
    <property type="entry name" value="SGNH"/>
</dbReference>
<keyword evidence="1" id="KW-0812">Transmembrane</keyword>
<evidence type="ECO:0000259" key="3">
    <source>
        <dbReference type="Pfam" id="PF19040"/>
    </source>
</evidence>
<dbReference type="Pfam" id="PF19040">
    <property type="entry name" value="SGNH"/>
    <property type="match status" value="1"/>
</dbReference>
<keyword evidence="1" id="KW-1133">Transmembrane helix</keyword>
<keyword evidence="4" id="KW-1185">Reference proteome</keyword>
<dbReference type="InterPro" id="IPR002656">
    <property type="entry name" value="Acyl_transf_3_dom"/>
</dbReference>
<keyword evidence="1" id="KW-0472">Membrane</keyword>
<protein>
    <submittedName>
        <fullName evidence="5">Acyl_transf_3 domain-containing protein</fullName>
    </submittedName>
</protein>
<feature type="transmembrane region" description="Helical" evidence="1">
    <location>
        <begin position="38"/>
        <end position="61"/>
    </location>
</feature>
<evidence type="ECO:0000313" key="4">
    <source>
        <dbReference type="Proteomes" id="UP000492821"/>
    </source>
</evidence>
<organism evidence="4 5">
    <name type="scientific">Panagrellus redivivus</name>
    <name type="common">Microworm</name>
    <dbReference type="NCBI Taxonomy" id="6233"/>
    <lineage>
        <taxon>Eukaryota</taxon>
        <taxon>Metazoa</taxon>
        <taxon>Ecdysozoa</taxon>
        <taxon>Nematoda</taxon>
        <taxon>Chromadorea</taxon>
        <taxon>Rhabditida</taxon>
        <taxon>Tylenchina</taxon>
        <taxon>Panagrolaimomorpha</taxon>
        <taxon>Panagrolaimoidea</taxon>
        <taxon>Panagrolaimidae</taxon>
        <taxon>Panagrellus</taxon>
    </lineage>
</organism>
<feature type="transmembrane region" description="Helical" evidence="1">
    <location>
        <begin position="276"/>
        <end position="295"/>
    </location>
</feature>
<feature type="transmembrane region" description="Helical" evidence="1">
    <location>
        <begin position="245"/>
        <end position="264"/>
    </location>
</feature>
<dbReference type="PANTHER" id="PTHR23028">
    <property type="entry name" value="ACETYLTRANSFERASE"/>
    <property type="match status" value="1"/>
</dbReference>
<dbReference type="Proteomes" id="UP000492821">
    <property type="component" value="Unassembled WGS sequence"/>
</dbReference>
<feature type="transmembrane region" description="Helical" evidence="1">
    <location>
        <begin position="196"/>
        <end position="215"/>
    </location>
</feature>
<feature type="transmembrane region" description="Helical" evidence="1">
    <location>
        <begin position="82"/>
        <end position="101"/>
    </location>
</feature>
<sequence length="547" mass="62194">MNVYNSLKRVFRTDIQCLRALAIFGVLGFHLWPQVFPLGYLGVDIFFVISGYLMTLILSRVSTHGLTFTAILDFYNRRAKRILPPYVLTIFVTVLVCQFVLTRSDFVDFKEDAIWALGIATNVKDIIKKQQYFDSTHLYKFLLHTWSLGLEMQYYVFAPMLLRVIAVNPRPLLLISVISSISWTAQCLIADDTISFGFVGCRLWQFMFGTAAFYISQTPGNGYTFLVREELEVEKATDKTWRWNTVTYTMIVFSLVSVVMFPFVNETTIQYTSNGTRLFATLLTGTAIALGPNAMMFSVTTVVSNTLVYIGDISYSVYLVHWPLGTGNLTVLLTGNSYAMRIYQSLLDFGKHKIKKLFVTSTNTCVIHKKLADDKTYCRDVAEKLKLTLAEIIPDIVIVNQRMFETTAFKIPLIDAENDIASELLRKDWAMISNYTKKIIIVEPAGGLPPEQDILKPLRLNEADLSVYAVPLEQYKAEVDPGWDRVLKSINNCPKCKAVGIRDHFCDDKSCAVYDTESRMSLYCDVNHHAPTAVKRYMPSIVREIEL</sequence>
<reference evidence="5" key="2">
    <citation type="submission" date="2020-10" db="UniProtKB">
        <authorList>
            <consortium name="WormBaseParasite"/>
        </authorList>
    </citation>
    <scope>IDENTIFICATION</scope>
</reference>
<dbReference type="WBParaSite" id="Pan_g8252.t1">
    <property type="protein sequence ID" value="Pan_g8252.t1"/>
    <property type="gene ID" value="Pan_g8252"/>
</dbReference>
<dbReference type="AlphaFoldDB" id="A0A7E4W8B3"/>
<evidence type="ECO:0000256" key="1">
    <source>
        <dbReference type="SAM" id="Phobius"/>
    </source>
</evidence>
<dbReference type="PANTHER" id="PTHR23028:SF53">
    <property type="entry name" value="ACYL_TRANSF_3 DOMAIN-CONTAINING PROTEIN"/>
    <property type="match status" value="1"/>
</dbReference>
<name>A0A7E4W8B3_PANRE</name>
<evidence type="ECO:0000313" key="5">
    <source>
        <dbReference type="WBParaSite" id="Pan_g8252.t1"/>
    </source>
</evidence>
<dbReference type="InterPro" id="IPR050879">
    <property type="entry name" value="Acyltransferase_3"/>
</dbReference>
<proteinExistence type="predicted"/>
<evidence type="ECO:0000259" key="2">
    <source>
        <dbReference type="Pfam" id="PF01757"/>
    </source>
</evidence>
<feature type="domain" description="SGNH" evidence="3">
    <location>
        <begin position="328"/>
        <end position="540"/>
    </location>
</feature>
<feature type="domain" description="Acyltransferase 3" evidence="2">
    <location>
        <begin position="14"/>
        <end position="324"/>
    </location>
</feature>
<feature type="transmembrane region" description="Helical" evidence="1">
    <location>
        <begin position="16"/>
        <end position="32"/>
    </location>
</feature>
<reference evidence="4" key="1">
    <citation type="journal article" date="2013" name="Genetics">
        <title>The draft genome and transcriptome of Panagrellus redivivus are shaped by the harsh demands of a free-living lifestyle.</title>
        <authorList>
            <person name="Srinivasan J."/>
            <person name="Dillman A.R."/>
            <person name="Macchietto M.G."/>
            <person name="Heikkinen L."/>
            <person name="Lakso M."/>
            <person name="Fracchia K.M."/>
            <person name="Antoshechkin I."/>
            <person name="Mortazavi A."/>
            <person name="Wong G."/>
            <person name="Sternberg P.W."/>
        </authorList>
    </citation>
    <scope>NUCLEOTIDE SEQUENCE [LARGE SCALE GENOMIC DNA]</scope>
    <source>
        <strain evidence="4">MT8872</strain>
    </source>
</reference>
<dbReference type="Pfam" id="PF01757">
    <property type="entry name" value="Acyl_transf_3"/>
    <property type="match status" value="1"/>
</dbReference>